<accession>A0ABT5B8A7</accession>
<dbReference type="Pfam" id="PF00158">
    <property type="entry name" value="Sigma54_activat"/>
    <property type="match status" value="1"/>
</dbReference>
<dbReference type="Proteomes" id="UP001217838">
    <property type="component" value="Unassembled WGS sequence"/>
</dbReference>
<dbReference type="InterPro" id="IPR025662">
    <property type="entry name" value="Sigma_54_int_dom_ATP-bd_1"/>
</dbReference>
<proteinExistence type="predicted"/>
<dbReference type="InterPro" id="IPR025944">
    <property type="entry name" value="Sigma_54_int_dom_CS"/>
</dbReference>
<dbReference type="PROSITE" id="PS00688">
    <property type="entry name" value="SIGMA54_INTERACT_3"/>
    <property type="match status" value="1"/>
</dbReference>
<dbReference type="SUPFAM" id="SSF111126">
    <property type="entry name" value="Ligand-binding domain in the NO signalling and Golgi transport"/>
    <property type="match status" value="1"/>
</dbReference>
<dbReference type="InterPro" id="IPR009057">
    <property type="entry name" value="Homeodomain-like_sf"/>
</dbReference>
<dbReference type="InterPro" id="IPR002197">
    <property type="entry name" value="HTH_Fis"/>
</dbReference>
<evidence type="ECO:0000256" key="3">
    <source>
        <dbReference type="ARBA" id="ARBA00023015"/>
    </source>
</evidence>
<protein>
    <submittedName>
        <fullName evidence="6">Sigma-54-dependent Fis family transcriptional regulator</fullName>
    </submittedName>
</protein>
<organism evidence="6 7">
    <name type="scientific">Nannocystis radixulma</name>
    <dbReference type="NCBI Taxonomy" id="2995305"/>
    <lineage>
        <taxon>Bacteria</taxon>
        <taxon>Pseudomonadati</taxon>
        <taxon>Myxococcota</taxon>
        <taxon>Polyangia</taxon>
        <taxon>Nannocystales</taxon>
        <taxon>Nannocystaceae</taxon>
        <taxon>Nannocystis</taxon>
    </lineage>
</organism>
<dbReference type="Pfam" id="PF06505">
    <property type="entry name" value="XylR_N"/>
    <property type="match status" value="1"/>
</dbReference>
<evidence type="ECO:0000313" key="6">
    <source>
        <dbReference type="EMBL" id="MDC0670348.1"/>
    </source>
</evidence>
<dbReference type="PANTHER" id="PTHR32071">
    <property type="entry name" value="TRANSCRIPTIONAL REGULATORY PROTEIN"/>
    <property type="match status" value="1"/>
</dbReference>
<dbReference type="InterPro" id="IPR024096">
    <property type="entry name" value="NO_sig/Golgi_transp_ligand-bd"/>
</dbReference>
<dbReference type="CDD" id="cd00009">
    <property type="entry name" value="AAA"/>
    <property type="match status" value="1"/>
</dbReference>
<evidence type="ECO:0000313" key="7">
    <source>
        <dbReference type="Proteomes" id="UP001217838"/>
    </source>
</evidence>
<dbReference type="PRINTS" id="PR01590">
    <property type="entry name" value="HTHFIS"/>
</dbReference>
<dbReference type="Pfam" id="PF02954">
    <property type="entry name" value="HTH_8"/>
    <property type="match status" value="1"/>
</dbReference>
<dbReference type="InterPro" id="IPR058031">
    <property type="entry name" value="AAA_lid_NorR"/>
</dbReference>
<keyword evidence="3" id="KW-0805">Transcription regulation</keyword>
<keyword evidence="7" id="KW-1185">Reference proteome</keyword>
<dbReference type="Pfam" id="PF25601">
    <property type="entry name" value="AAA_lid_14"/>
    <property type="match status" value="1"/>
</dbReference>
<keyword evidence="1" id="KW-0547">Nucleotide-binding</keyword>
<dbReference type="RefSeq" id="WP_272000174.1">
    <property type="nucleotide sequence ID" value="NZ_JAQNDN010000011.1"/>
</dbReference>
<keyword evidence="4" id="KW-0804">Transcription</keyword>
<evidence type="ECO:0000256" key="4">
    <source>
        <dbReference type="ARBA" id="ARBA00023163"/>
    </source>
</evidence>
<dbReference type="Gene3D" id="1.10.8.60">
    <property type="match status" value="1"/>
</dbReference>
<dbReference type="InterPro" id="IPR010523">
    <property type="entry name" value="XylR_N"/>
</dbReference>
<dbReference type="Pfam" id="PF02830">
    <property type="entry name" value="V4R"/>
    <property type="match status" value="1"/>
</dbReference>
<dbReference type="InterPro" id="IPR003593">
    <property type="entry name" value="AAA+_ATPase"/>
</dbReference>
<feature type="domain" description="Sigma-54 factor interaction" evidence="5">
    <location>
        <begin position="207"/>
        <end position="436"/>
    </location>
</feature>
<dbReference type="Gene3D" id="3.30.1380.20">
    <property type="entry name" value="Trafficking protein particle complex subunit 3"/>
    <property type="match status" value="1"/>
</dbReference>
<evidence type="ECO:0000256" key="1">
    <source>
        <dbReference type="ARBA" id="ARBA00022741"/>
    </source>
</evidence>
<keyword evidence="2" id="KW-0067">ATP-binding</keyword>
<dbReference type="InterPro" id="IPR004096">
    <property type="entry name" value="V4R"/>
</dbReference>
<dbReference type="SMART" id="SM00989">
    <property type="entry name" value="V4R"/>
    <property type="match status" value="1"/>
</dbReference>
<dbReference type="InterPro" id="IPR027417">
    <property type="entry name" value="P-loop_NTPase"/>
</dbReference>
<dbReference type="InterPro" id="IPR002078">
    <property type="entry name" value="Sigma_54_int"/>
</dbReference>
<dbReference type="Gene3D" id="3.40.50.300">
    <property type="entry name" value="P-loop containing nucleotide triphosphate hydrolases"/>
    <property type="match status" value="1"/>
</dbReference>
<gene>
    <name evidence="6" type="ORF">POL58_21515</name>
</gene>
<comment type="caution">
    <text evidence="6">The sequence shown here is derived from an EMBL/GenBank/DDBJ whole genome shotgun (WGS) entry which is preliminary data.</text>
</comment>
<evidence type="ECO:0000259" key="5">
    <source>
        <dbReference type="PROSITE" id="PS50045"/>
    </source>
</evidence>
<sequence>MRAEDLDITTLLSADAEAGSVHFAGLRALIVDAGALGALRRDVVDALGVAGGRSLLTRFGYVQGWRAAEALRGRFASASAHAMRDAGGRLGVLQGMLRIAPGTGPMTPEGATVAASYEAEQHLQHCGRADAPVCWTLAGFASGYLSCVERRDIVVLEDRCVACGDRSCRFVARPREAWGETLAPHAAYLPPAGPPRLEKAVVMEDELQSRSPAMQRTLELARRVAAVDSGVLLLGDSGTGKDRLARFIHARSRRAAAPFLAVHCGAIPEPLLESELFGHARGAFTGATRDRVGMLEAAGAGTLFLDEVGEMSPAMQVKLLRALQQRELRRVGENHPRPLLARIVAATHRDLAAAVEQGGFRRDLYYRLRVVELRLPPLRARQEDILPLARALLASACARLGRSEMSLGTAACGRLLHHAWPGNVRELENAMERAAALAAGPEVEADDLPDDIAAAPEKCAGSLQKLEHAAIVAALGRHGGHQQRAAAELGISPSTLYRRLRRQRG</sequence>
<reference evidence="6 7" key="1">
    <citation type="submission" date="2022-11" db="EMBL/GenBank/DDBJ databases">
        <title>Minimal conservation of predation-associated metabolite biosynthetic gene clusters underscores biosynthetic potential of Myxococcota including descriptions for ten novel species: Archangium lansinium sp. nov., Myxococcus landrumus sp. nov., Nannocystis bai.</title>
        <authorList>
            <person name="Ahearne A."/>
            <person name="Stevens C."/>
            <person name="Dowd S."/>
        </authorList>
    </citation>
    <scope>NUCLEOTIDE SEQUENCE [LARGE SCALE GENOMIC DNA]</scope>
    <source>
        <strain evidence="6 7">NCELM</strain>
    </source>
</reference>
<dbReference type="PROSITE" id="PS00675">
    <property type="entry name" value="SIGMA54_INTERACT_1"/>
    <property type="match status" value="1"/>
</dbReference>
<name>A0ABT5B8A7_9BACT</name>
<dbReference type="SUPFAM" id="SSF46689">
    <property type="entry name" value="Homeodomain-like"/>
    <property type="match status" value="1"/>
</dbReference>
<dbReference type="PROSITE" id="PS50045">
    <property type="entry name" value="SIGMA54_INTERACT_4"/>
    <property type="match status" value="1"/>
</dbReference>
<dbReference type="SMART" id="SM00382">
    <property type="entry name" value="AAA"/>
    <property type="match status" value="1"/>
</dbReference>
<dbReference type="SUPFAM" id="SSF52540">
    <property type="entry name" value="P-loop containing nucleoside triphosphate hydrolases"/>
    <property type="match status" value="1"/>
</dbReference>
<dbReference type="EMBL" id="JAQNDN010000011">
    <property type="protein sequence ID" value="MDC0670348.1"/>
    <property type="molecule type" value="Genomic_DNA"/>
</dbReference>
<dbReference type="Gene3D" id="1.10.10.60">
    <property type="entry name" value="Homeodomain-like"/>
    <property type="match status" value="1"/>
</dbReference>
<evidence type="ECO:0000256" key="2">
    <source>
        <dbReference type="ARBA" id="ARBA00022840"/>
    </source>
</evidence>